<dbReference type="Proteomes" id="UP001283361">
    <property type="component" value="Unassembled WGS sequence"/>
</dbReference>
<keyword evidence="3" id="KW-1185">Reference proteome</keyword>
<evidence type="ECO:0000313" key="3">
    <source>
        <dbReference type="Proteomes" id="UP001283361"/>
    </source>
</evidence>
<reference evidence="2" key="1">
    <citation type="journal article" date="2023" name="G3 (Bethesda)">
        <title>A reference genome for the long-term kleptoplast-retaining sea slug Elysia crispata morphotype clarki.</title>
        <authorList>
            <person name="Eastman K.E."/>
            <person name="Pendleton A.L."/>
            <person name="Shaikh M.A."/>
            <person name="Suttiyut T."/>
            <person name="Ogas R."/>
            <person name="Tomko P."/>
            <person name="Gavelis G."/>
            <person name="Widhalm J.R."/>
            <person name="Wisecaver J.H."/>
        </authorList>
    </citation>
    <scope>NUCLEOTIDE SEQUENCE</scope>
    <source>
        <strain evidence="2">ECLA1</strain>
    </source>
</reference>
<evidence type="ECO:0000313" key="2">
    <source>
        <dbReference type="EMBL" id="KAK3727320.1"/>
    </source>
</evidence>
<feature type="chain" id="PRO_5042149650" evidence="1">
    <location>
        <begin position="19"/>
        <end position="97"/>
    </location>
</feature>
<accession>A0AAE1CQ42</accession>
<evidence type="ECO:0000256" key="1">
    <source>
        <dbReference type="SAM" id="SignalP"/>
    </source>
</evidence>
<comment type="caution">
    <text evidence="2">The sequence shown here is derived from an EMBL/GenBank/DDBJ whole genome shotgun (WGS) entry which is preliminary data.</text>
</comment>
<sequence length="97" mass="10593">MKLLASFAALVSLGTALALECESRKDFSAATLDALNFVPGVSYYDFVNGIYLFENQQDASSTVFVRAPGTSYVRNRDGTCAKFNSQLGEVGIYRFCI</sequence>
<dbReference type="EMBL" id="JAWDGP010007246">
    <property type="protein sequence ID" value="KAK3727320.1"/>
    <property type="molecule type" value="Genomic_DNA"/>
</dbReference>
<keyword evidence="1" id="KW-0732">Signal</keyword>
<feature type="signal peptide" evidence="1">
    <location>
        <begin position="1"/>
        <end position="18"/>
    </location>
</feature>
<dbReference type="AlphaFoldDB" id="A0AAE1CQ42"/>
<name>A0AAE1CQ42_9GAST</name>
<gene>
    <name evidence="2" type="ORF">RRG08_006385</name>
</gene>
<proteinExistence type="predicted"/>
<organism evidence="2 3">
    <name type="scientific">Elysia crispata</name>
    <name type="common">lettuce slug</name>
    <dbReference type="NCBI Taxonomy" id="231223"/>
    <lineage>
        <taxon>Eukaryota</taxon>
        <taxon>Metazoa</taxon>
        <taxon>Spiralia</taxon>
        <taxon>Lophotrochozoa</taxon>
        <taxon>Mollusca</taxon>
        <taxon>Gastropoda</taxon>
        <taxon>Heterobranchia</taxon>
        <taxon>Euthyneura</taxon>
        <taxon>Panpulmonata</taxon>
        <taxon>Sacoglossa</taxon>
        <taxon>Placobranchoidea</taxon>
        <taxon>Plakobranchidae</taxon>
        <taxon>Elysia</taxon>
    </lineage>
</organism>
<protein>
    <submittedName>
        <fullName evidence="2">Uncharacterized protein</fullName>
    </submittedName>
</protein>